<evidence type="ECO:0000256" key="5">
    <source>
        <dbReference type="ARBA" id="ARBA00022989"/>
    </source>
</evidence>
<evidence type="ECO:0000256" key="6">
    <source>
        <dbReference type="ARBA" id="ARBA00023136"/>
    </source>
</evidence>
<dbReference type="AlphaFoldDB" id="A0A8K2A2F1"/>
<feature type="transmembrane region" description="Helical" evidence="7">
    <location>
        <begin position="69"/>
        <end position="89"/>
    </location>
</feature>
<evidence type="ECO:0000313" key="9">
    <source>
        <dbReference type="EMBL" id="NCJ08623.1"/>
    </source>
</evidence>
<evidence type="ECO:0000256" key="3">
    <source>
        <dbReference type="ARBA" id="ARBA00022475"/>
    </source>
</evidence>
<comment type="caution">
    <text evidence="9">The sequence shown here is derived from an EMBL/GenBank/DDBJ whole genome shotgun (WGS) entry which is preliminary data.</text>
</comment>
<gene>
    <name evidence="9" type="ORF">GS597_19340</name>
</gene>
<feature type="transmembrane region" description="Helical" evidence="7">
    <location>
        <begin position="247"/>
        <end position="271"/>
    </location>
</feature>
<dbReference type="Gene3D" id="1.20.1250.20">
    <property type="entry name" value="MFS general substrate transporter like domains"/>
    <property type="match status" value="1"/>
</dbReference>
<dbReference type="InterPro" id="IPR036259">
    <property type="entry name" value="MFS_trans_sf"/>
</dbReference>
<name>A0A8K2A2F1_9CYAN</name>
<evidence type="ECO:0000256" key="7">
    <source>
        <dbReference type="SAM" id="Phobius"/>
    </source>
</evidence>
<evidence type="ECO:0000259" key="8">
    <source>
        <dbReference type="PROSITE" id="PS50850"/>
    </source>
</evidence>
<dbReference type="InterPro" id="IPR011701">
    <property type="entry name" value="MFS"/>
</dbReference>
<keyword evidence="2" id="KW-0813">Transport</keyword>
<dbReference type="SUPFAM" id="SSF103473">
    <property type="entry name" value="MFS general substrate transporter"/>
    <property type="match status" value="1"/>
</dbReference>
<dbReference type="CDD" id="cd06173">
    <property type="entry name" value="MFS_MefA_like"/>
    <property type="match status" value="1"/>
</dbReference>
<evidence type="ECO:0000256" key="2">
    <source>
        <dbReference type="ARBA" id="ARBA00022448"/>
    </source>
</evidence>
<dbReference type="GO" id="GO:0022857">
    <property type="term" value="F:transmembrane transporter activity"/>
    <property type="evidence" value="ECO:0007669"/>
    <property type="project" value="InterPro"/>
</dbReference>
<dbReference type="GO" id="GO:0005886">
    <property type="term" value="C:plasma membrane"/>
    <property type="evidence" value="ECO:0007669"/>
    <property type="project" value="UniProtKB-SubCell"/>
</dbReference>
<sequence length="428" mass="45279">MRTFIIIWFGQLVSTIGSYMTEFALILWAWEITGSATALALVGFFSQLPRIPITLVAGLIVDRFNRKRLMMLGDAVAALSSFAIGLLYLTEGLHIWHLYGAAALNGGFGQIQSLAYQTSISALVPPAHLTRANSMNSAVHYGAAIFGPALTGVFYPLIGLLGIVGIDLVSFGVAIATLLTRSIPQPPPPGETALETRLSKLTFGFREVWKQPSLRSLLLITTVFWFFHDLGGAIYDPMILARTDGSAQVLASTASAAGLGGVTGAVLLSAWGGPRRRIHGMLLGFMGAGLSKTVFGLGRSPLIWLPAQFCSSLNFPLLGSSETAIWMTQIAPVTQGRVFAANSLVVQVVSAIATLIAGPLADYILEPAMQPDGLLAAIAGPMLGTTPGAGMALLYVFTAIMLLLVGIIGYAVPELRTVEDVTVHARTP</sequence>
<dbReference type="PROSITE" id="PS50850">
    <property type="entry name" value="MFS"/>
    <property type="match status" value="1"/>
</dbReference>
<dbReference type="PANTHER" id="PTHR43266:SF2">
    <property type="entry name" value="MAJOR FACILITATOR SUPERFAMILY (MFS) PROFILE DOMAIN-CONTAINING PROTEIN"/>
    <property type="match status" value="1"/>
</dbReference>
<keyword evidence="3" id="KW-1003">Cell membrane</keyword>
<accession>A0A8K2A2F1</accession>
<protein>
    <submittedName>
        <fullName evidence="9">MFS transporter</fullName>
    </submittedName>
</protein>
<feature type="transmembrane region" description="Helical" evidence="7">
    <location>
        <begin position="392"/>
        <end position="412"/>
    </location>
</feature>
<feature type="transmembrane region" description="Helical" evidence="7">
    <location>
        <begin position="153"/>
        <end position="179"/>
    </location>
</feature>
<keyword evidence="10" id="KW-1185">Reference proteome</keyword>
<keyword evidence="5 7" id="KW-1133">Transmembrane helix</keyword>
<comment type="subcellular location">
    <subcellularLocation>
        <location evidence="1">Cell membrane</location>
        <topology evidence="1">Multi-pass membrane protein</topology>
    </subcellularLocation>
</comment>
<feature type="domain" description="Major facilitator superfamily (MFS) profile" evidence="8">
    <location>
        <begin position="1"/>
        <end position="184"/>
    </location>
</feature>
<feature type="transmembrane region" description="Helical" evidence="7">
    <location>
        <begin position="339"/>
        <end position="361"/>
    </location>
</feature>
<reference evidence="9" key="1">
    <citation type="submission" date="2019-12" db="EMBL/GenBank/DDBJ databases">
        <title>High-Quality draft genome sequences of three cyanobacteria isolated from the limestone walls of the Old Cathedral of Coimbra.</title>
        <authorList>
            <person name="Tiago I."/>
            <person name="Soares F."/>
            <person name="Portugal A."/>
        </authorList>
    </citation>
    <scope>NUCLEOTIDE SEQUENCE [LARGE SCALE GENOMIC DNA]</scope>
    <source>
        <strain evidence="9">C</strain>
    </source>
</reference>
<dbReference type="Pfam" id="PF07690">
    <property type="entry name" value="MFS_1"/>
    <property type="match status" value="1"/>
</dbReference>
<evidence type="ECO:0000256" key="1">
    <source>
        <dbReference type="ARBA" id="ARBA00004651"/>
    </source>
</evidence>
<dbReference type="RefSeq" id="WP_161827095.1">
    <property type="nucleotide sequence ID" value="NZ_WVIC01000060.1"/>
</dbReference>
<dbReference type="InterPro" id="IPR020846">
    <property type="entry name" value="MFS_dom"/>
</dbReference>
<dbReference type="Proteomes" id="UP000607397">
    <property type="component" value="Unassembled WGS sequence"/>
</dbReference>
<proteinExistence type="predicted"/>
<evidence type="ECO:0000313" key="10">
    <source>
        <dbReference type="Proteomes" id="UP000607397"/>
    </source>
</evidence>
<organism evidence="9 10">
    <name type="scientific">Petrachloros mirabilis ULC683</name>
    <dbReference type="NCBI Taxonomy" id="2781853"/>
    <lineage>
        <taxon>Bacteria</taxon>
        <taxon>Bacillati</taxon>
        <taxon>Cyanobacteriota</taxon>
        <taxon>Cyanophyceae</taxon>
        <taxon>Synechococcales</taxon>
        <taxon>Petrachlorosaceae</taxon>
        <taxon>Petrachloros</taxon>
        <taxon>Petrachloros mirabilis</taxon>
    </lineage>
</organism>
<dbReference type="PANTHER" id="PTHR43266">
    <property type="entry name" value="MACROLIDE-EFFLUX PROTEIN"/>
    <property type="match status" value="1"/>
</dbReference>
<keyword evidence="6 7" id="KW-0472">Membrane</keyword>
<evidence type="ECO:0000256" key="4">
    <source>
        <dbReference type="ARBA" id="ARBA00022692"/>
    </source>
</evidence>
<feature type="transmembrane region" description="Helical" evidence="7">
    <location>
        <begin position="216"/>
        <end position="235"/>
    </location>
</feature>
<dbReference type="EMBL" id="WVIC01000060">
    <property type="protein sequence ID" value="NCJ08623.1"/>
    <property type="molecule type" value="Genomic_DNA"/>
</dbReference>
<keyword evidence="4 7" id="KW-0812">Transmembrane</keyword>